<name>A0AAD3DWV7_9CHLO</name>
<dbReference type="GO" id="GO:0009097">
    <property type="term" value="P:isoleucine biosynthetic process"/>
    <property type="evidence" value="ECO:0007669"/>
    <property type="project" value="TreeGrafter"/>
</dbReference>
<feature type="region of interest" description="Disordered" evidence="6">
    <location>
        <begin position="239"/>
        <end position="263"/>
    </location>
</feature>
<evidence type="ECO:0000256" key="1">
    <source>
        <dbReference type="ARBA" id="ARBA00004974"/>
    </source>
</evidence>
<keyword evidence="4" id="KW-0028">Amino-acid biosynthesis</keyword>
<dbReference type="GO" id="GO:1990610">
    <property type="term" value="F:acetolactate synthase regulator activity"/>
    <property type="evidence" value="ECO:0007669"/>
    <property type="project" value="InterPro"/>
</dbReference>
<dbReference type="PANTHER" id="PTHR30239">
    <property type="entry name" value="ACETOLACTATE SYNTHASE SMALL SUBUNIT"/>
    <property type="match status" value="1"/>
</dbReference>
<comment type="pathway">
    <text evidence="2">Amino-acid biosynthesis; L-valine biosynthesis; L-valine from pyruvate: step 1/4.</text>
</comment>
<dbReference type="SUPFAM" id="SSF55021">
    <property type="entry name" value="ACT-like"/>
    <property type="match status" value="4"/>
</dbReference>
<evidence type="ECO:0000256" key="3">
    <source>
        <dbReference type="ARBA" id="ARBA00006341"/>
    </source>
</evidence>
<dbReference type="GO" id="GO:0005829">
    <property type="term" value="C:cytosol"/>
    <property type="evidence" value="ECO:0007669"/>
    <property type="project" value="TreeGrafter"/>
</dbReference>
<reference evidence="8 9" key="1">
    <citation type="journal article" date="2021" name="Sci. Rep.">
        <title>Genome sequencing of the multicellular alga Astrephomene provides insights into convergent evolution of germ-soma differentiation.</title>
        <authorList>
            <person name="Yamashita S."/>
            <person name="Yamamoto K."/>
            <person name="Matsuzaki R."/>
            <person name="Suzuki S."/>
            <person name="Yamaguchi H."/>
            <person name="Hirooka S."/>
            <person name="Minakuchi Y."/>
            <person name="Miyagishima S."/>
            <person name="Kawachi M."/>
            <person name="Toyoda A."/>
            <person name="Nozaki H."/>
        </authorList>
    </citation>
    <scope>NUCLEOTIDE SEQUENCE [LARGE SCALE GENOMIC DNA]</scope>
    <source>
        <strain evidence="8 9">NIES-4017</strain>
    </source>
</reference>
<dbReference type="InterPro" id="IPR019455">
    <property type="entry name" value="Acetolactate_synth_ssu_C"/>
</dbReference>
<keyword evidence="9" id="KW-1185">Reference proteome</keyword>
<evidence type="ECO:0000313" key="9">
    <source>
        <dbReference type="Proteomes" id="UP001054857"/>
    </source>
</evidence>
<dbReference type="Pfam" id="PF10369">
    <property type="entry name" value="ALS_ss_C"/>
    <property type="match status" value="2"/>
</dbReference>
<dbReference type="InterPro" id="IPR004789">
    <property type="entry name" value="Acetalactate_synth_ssu"/>
</dbReference>
<dbReference type="Proteomes" id="UP001054857">
    <property type="component" value="Unassembled WGS sequence"/>
</dbReference>
<dbReference type="FunFam" id="3.30.70.1150:FF:000001">
    <property type="entry name" value="Acetolactate synthase small subunit"/>
    <property type="match status" value="1"/>
</dbReference>
<dbReference type="InterPro" id="IPR027271">
    <property type="entry name" value="Acetolactate_synth/TF_NikR_C"/>
</dbReference>
<dbReference type="PANTHER" id="PTHR30239:SF0">
    <property type="entry name" value="ACETOLACTATE SYNTHASE SMALL SUBUNIT 1, CHLOROPLASTIC"/>
    <property type="match status" value="1"/>
</dbReference>
<sequence>MLLSKEKLASARRLSQGCPFARSINGRPISRWTTGTASPQAKRAANVRARVAGITPNLTGGDVYVVEPKPLEEGVEKHIISIFVADEPGLINRVAGVFARRGANIESLAVGLTVDKALFTVVVAGKAATVANLIKQLSKLVKVRYVEDITTTDRIERELLLLKLRVAPGPARAEVLQLAQIFRARIVDVGDNTLSLSVTGDPGKLTAMLKVMAKFGVVEMARTGRICLRRGEALLERTASMPEEPLGSGAGGAASGARAPAPTGERTADVYMVDEDAPGVWDVDNVLEPTYAQGQVSPDFKPYTLNIEVQDVPGVLNQVTMVFARRGYNVQSLVVGPSEREGMSRIVMVVPGGAKAPDGTSGISPLLKQLSKLVFVQTITDLTDVPFVNRELMMVKVRCSASQRGELRDLATIFRGSIVDVSAQSVTIEMLGKEDKMKAFTDLLEPYGIMEIARTGRVAMARDSGVNSDFLEKMSMGRVI</sequence>
<dbReference type="GO" id="GO:0009099">
    <property type="term" value="P:L-valine biosynthetic process"/>
    <property type="evidence" value="ECO:0007669"/>
    <property type="project" value="TreeGrafter"/>
</dbReference>
<evidence type="ECO:0000256" key="4">
    <source>
        <dbReference type="ARBA" id="ARBA00022605"/>
    </source>
</evidence>
<proteinExistence type="inferred from homology"/>
<dbReference type="Gene3D" id="3.30.70.1150">
    <property type="entry name" value="ACT-like. Chain A, domain 2"/>
    <property type="match status" value="2"/>
</dbReference>
<dbReference type="NCBIfam" id="NF008864">
    <property type="entry name" value="PRK11895.1"/>
    <property type="match status" value="2"/>
</dbReference>
<comment type="caution">
    <text evidence="8">The sequence shown here is derived from an EMBL/GenBank/DDBJ whole genome shotgun (WGS) entry which is preliminary data.</text>
</comment>
<evidence type="ECO:0000256" key="2">
    <source>
        <dbReference type="ARBA" id="ARBA00005025"/>
    </source>
</evidence>
<comment type="similarity">
    <text evidence="3">Belongs to the acetolactate synthase small subunit family.</text>
</comment>
<dbReference type="Pfam" id="PF22629">
    <property type="entry name" value="ACT_AHAS_ss"/>
    <property type="match status" value="2"/>
</dbReference>
<feature type="domain" description="ACT" evidence="7">
    <location>
        <begin position="304"/>
        <end position="384"/>
    </location>
</feature>
<dbReference type="EMBL" id="BMAR01000022">
    <property type="protein sequence ID" value="GFR48177.1"/>
    <property type="molecule type" value="Genomic_DNA"/>
</dbReference>
<dbReference type="InterPro" id="IPR045865">
    <property type="entry name" value="ACT-like_dom_sf"/>
</dbReference>
<keyword evidence="5" id="KW-0100">Branched-chain amino acid biosynthesis</keyword>
<accession>A0AAD3DWV7</accession>
<dbReference type="InterPro" id="IPR054480">
    <property type="entry name" value="AHAS_small-like_ACT"/>
</dbReference>
<evidence type="ECO:0000256" key="6">
    <source>
        <dbReference type="SAM" id="MobiDB-lite"/>
    </source>
</evidence>
<gene>
    <name evidence="8" type="ORF">Agub_g10025</name>
</gene>
<comment type="pathway">
    <text evidence="1">Amino-acid biosynthesis; L-isoleucine biosynthesis; L-isoleucine from 2-oxobutanoate: step 1/4.</text>
</comment>
<dbReference type="CDD" id="cd04878">
    <property type="entry name" value="ACT_AHAS"/>
    <property type="match status" value="2"/>
</dbReference>
<dbReference type="GO" id="GO:0003984">
    <property type="term" value="F:acetolactate synthase activity"/>
    <property type="evidence" value="ECO:0007669"/>
    <property type="project" value="TreeGrafter"/>
</dbReference>
<dbReference type="NCBIfam" id="TIGR00119">
    <property type="entry name" value="acolac_sm"/>
    <property type="match status" value="2"/>
</dbReference>
<dbReference type="InterPro" id="IPR002912">
    <property type="entry name" value="ACT_dom"/>
</dbReference>
<dbReference type="InterPro" id="IPR039557">
    <property type="entry name" value="AHAS_ACT"/>
</dbReference>
<dbReference type="Gene3D" id="3.30.70.260">
    <property type="match status" value="2"/>
</dbReference>
<evidence type="ECO:0000259" key="7">
    <source>
        <dbReference type="PROSITE" id="PS51671"/>
    </source>
</evidence>
<evidence type="ECO:0000256" key="5">
    <source>
        <dbReference type="ARBA" id="ARBA00023304"/>
    </source>
</evidence>
<feature type="domain" description="ACT" evidence="7">
    <location>
        <begin position="79"/>
        <end position="151"/>
    </location>
</feature>
<organism evidence="8 9">
    <name type="scientific">Astrephomene gubernaculifera</name>
    <dbReference type="NCBI Taxonomy" id="47775"/>
    <lineage>
        <taxon>Eukaryota</taxon>
        <taxon>Viridiplantae</taxon>
        <taxon>Chlorophyta</taxon>
        <taxon>core chlorophytes</taxon>
        <taxon>Chlorophyceae</taxon>
        <taxon>CS clade</taxon>
        <taxon>Chlamydomonadales</taxon>
        <taxon>Astrephomenaceae</taxon>
        <taxon>Astrephomene</taxon>
    </lineage>
</organism>
<dbReference type="AlphaFoldDB" id="A0AAD3DWV7"/>
<evidence type="ECO:0000313" key="8">
    <source>
        <dbReference type="EMBL" id="GFR48177.1"/>
    </source>
</evidence>
<protein>
    <recommendedName>
        <fullName evidence="7">ACT domain-containing protein</fullName>
    </recommendedName>
</protein>
<dbReference type="PROSITE" id="PS51671">
    <property type="entry name" value="ACT"/>
    <property type="match status" value="2"/>
</dbReference>